<dbReference type="GO" id="GO:0005634">
    <property type="term" value="C:nucleus"/>
    <property type="evidence" value="ECO:0007669"/>
    <property type="project" value="UniProtKB-SubCell"/>
</dbReference>
<evidence type="ECO:0000256" key="3">
    <source>
        <dbReference type="ARBA" id="ARBA00022491"/>
    </source>
</evidence>
<evidence type="ECO:0000256" key="8">
    <source>
        <dbReference type="ARBA" id="ARBA00023242"/>
    </source>
</evidence>
<keyword evidence="7" id="KW-0804">Transcription</keyword>
<evidence type="ECO:0000256" key="1">
    <source>
        <dbReference type="ARBA" id="ARBA00004123"/>
    </source>
</evidence>
<dbReference type="Pfam" id="PF00134">
    <property type="entry name" value="Cyclin_N"/>
    <property type="match status" value="1"/>
</dbReference>
<dbReference type="GO" id="GO:0016538">
    <property type="term" value="F:cyclin-dependent protein serine/threonine kinase regulator activity"/>
    <property type="evidence" value="ECO:0007669"/>
    <property type="project" value="InterPro"/>
</dbReference>
<dbReference type="InterPro" id="IPR013763">
    <property type="entry name" value="Cyclin-like_dom"/>
</dbReference>
<dbReference type="CDD" id="cd20514">
    <property type="entry name" value="CYCLIN_CCNC_rpt2"/>
    <property type="match status" value="1"/>
</dbReference>
<dbReference type="CDD" id="cd20513">
    <property type="entry name" value="CYCLIN_CCNC_rpt1"/>
    <property type="match status" value="1"/>
</dbReference>
<comment type="subcellular location">
    <subcellularLocation>
        <location evidence="1">Nucleus</location>
    </subcellularLocation>
</comment>
<proteinExistence type="inferred from homology"/>
<keyword evidence="3" id="KW-0678">Repressor</keyword>
<dbReference type="SUPFAM" id="SSF47954">
    <property type="entry name" value="Cyclin-like"/>
    <property type="match status" value="2"/>
</dbReference>
<dbReference type="EMBL" id="JAEPRB010000295">
    <property type="protein sequence ID" value="KAG2217473.1"/>
    <property type="molecule type" value="Genomic_DNA"/>
</dbReference>
<accession>A0A8H7RVN8</accession>
<dbReference type="FunFam" id="1.10.472.10:FF:000076">
    <property type="entry name" value="RNA polymerase II holoenzyme cyclin-like subunit"/>
    <property type="match status" value="1"/>
</dbReference>
<dbReference type="PIRSF" id="PIRSF028758">
    <property type="entry name" value="Cyclin, C/H/G types"/>
    <property type="match status" value="1"/>
</dbReference>
<dbReference type="SMART" id="SM00385">
    <property type="entry name" value="CYCLIN"/>
    <property type="match status" value="2"/>
</dbReference>
<keyword evidence="6" id="KW-0010">Activator</keyword>
<evidence type="ECO:0000313" key="12">
    <source>
        <dbReference type="Proteomes" id="UP000646827"/>
    </source>
</evidence>
<comment type="caution">
    <text evidence="11">The sequence shown here is derived from an EMBL/GenBank/DDBJ whole genome shotgun (WGS) entry which is preliminary data.</text>
</comment>
<evidence type="ECO:0000256" key="6">
    <source>
        <dbReference type="ARBA" id="ARBA00023159"/>
    </source>
</evidence>
<dbReference type="Proteomes" id="UP000646827">
    <property type="component" value="Unassembled WGS sequence"/>
</dbReference>
<keyword evidence="5 9" id="KW-0195">Cyclin</keyword>
<dbReference type="AlphaFoldDB" id="A0A8H7RVN8"/>
<dbReference type="InterPro" id="IPR006671">
    <property type="entry name" value="Cyclin_N"/>
</dbReference>
<reference evidence="11 12" key="1">
    <citation type="submission" date="2020-12" db="EMBL/GenBank/DDBJ databases">
        <title>Metabolic potential, ecology and presence of endohyphal bacteria is reflected in genomic diversity of Mucoromycotina.</title>
        <authorList>
            <person name="Muszewska A."/>
            <person name="Okrasinska A."/>
            <person name="Steczkiewicz K."/>
            <person name="Drgas O."/>
            <person name="Orlowska M."/>
            <person name="Perlinska-Lenart U."/>
            <person name="Aleksandrzak-Piekarczyk T."/>
            <person name="Szatraj K."/>
            <person name="Zielenkiewicz U."/>
            <person name="Pilsyk S."/>
            <person name="Malc E."/>
            <person name="Mieczkowski P."/>
            <person name="Kruszewska J.S."/>
            <person name="Biernat P."/>
            <person name="Pawlowska J."/>
        </authorList>
    </citation>
    <scope>NUCLEOTIDE SEQUENCE [LARGE SCALE GENOMIC DNA]</scope>
    <source>
        <strain evidence="11 12">CBS 142.35</strain>
    </source>
</reference>
<dbReference type="Gene3D" id="1.10.472.10">
    <property type="entry name" value="Cyclin-like"/>
    <property type="match status" value="2"/>
</dbReference>
<evidence type="ECO:0000256" key="7">
    <source>
        <dbReference type="ARBA" id="ARBA00023163"/>
    </source>
</evidence>
<dbReference type="OrthoDB" id="10266018at2759"/>
<comment type="similarity">
    <text evidence="2">Belongs to the cyclin family. Cyclin C subfamily.</text>
</comment>
<evidence type="ECO:0000313" key="11">
    <source>
        <dbReference type="EMBL" id="KAG2217473.1"/>
    </source>
</evidence>
<keyword evidence="12" id="KW-1185">Reference proteome</keyword>
<dbReference type="InterPro" id="IPR043198">
    <property type="entry name" value="Cyclin/Ssn8"/>
</dbReference>
<name>A0A8H7RVN8_9FUNG</name>
<protein>
    <recommendedName>
        <fullName evidence="10">Cyclin-like domain-containing protein</fullName>
    </recommendedName>
</protein>
<keyword evidence="8" id="KW-0539">Nucleus</keyword>
<dbReference type="PANTHER" id="PTHR10026">
    <property type="entry name" value="CYCLIN"/>
    <property type="match status" value="1"/>
</dbReference>
<evidence type="ECO:0000256" key="2">
    <source>
        <dbReference type="ARBA" id="ARBA00008638"/>
    </source>
</evidence>
<dbReference type="GO" id="GO:0006357">
    <property type="term" value="P:regulation of transcription by RNA polymerase II"/>
    <property type="evidence" value="ECO:0007669"/>
    <property type="project" value="InterPro"/>
</dbReference>
<evidence type="ECO:0000256" key="4">
    <source>
        <dbReference type="ARBA" id="ARBA00023015"/>
    </source>
</evidence>
<evidence type="ECO:0000259" key="10">
    <source>
        <dbReference type="SMART" id="SM00385"/>
    </source>
</evidence>
<dbReference type="InterPro" id="IPR036915">
    <property type="entry name" value="Cyclin-like_sf"/>
</dbReference>
<sequence length="266" mass="31665">MAANYWESSQKQHWQLDRWHLVRSRQEDLNHVSEVDYVKLKIWFCSLIQKLAKRLQLRQQVVATAFVYFKRFYSNNSLRKTDPILVLVTCVYLATKIEECPVHIKVVTQEAKHIFQVDYGGFPYDSSKVAEFEFYLLEELEFYLIVWHPYRPLLQICEELGMRESGAQYAWFIVNDSYRTDVSLLYPPHMIALAAIYITVVLNHADFTPGSIGDRTDMRQWFADLNVDMESIVEIAQDILSIYDVWNNWKEERMLHLWRELRARPS</sequence>
<feature type="domain" description="Cyclin-like" evidence="10">
    <location>
        <begin position="46"/>
        <end position="138"/>
    </location>
</feature>
<gene>
    <name evidence="11" type="ORF">INT45_010759</name>
</gene>
<feature type="domain" description="Cyclin-like" evidence="10">
    <location>
        <begin position="151"/>
        <end position="241"/>
    </location>
</feature>
<organism evidence="11 12">
    <name type="scientific">Circinella minor</name>
    <dbReference type="NCBI Taxonomy" id="1195481"/>
    <lineage>
        <taxon>Eukaryota</taxon>
        <taxon>Fungi</taxon>
        <taxon>Fungi incertae sedis</taxon>
        <taxon>Mucoromycota</taxon>
        <taxon>Mucoromycotina</taxon>
        <taxon>Mucoromycetes</taxon>
        <taxon>Mucorales</taxon>
        <taxon>Lichtheimiaceae</taxon>
        <taxon>Circinella</taxon>
    </lineage>
</organism>
<evidence type="ECO:0000256" key="9">
    <source>
        <dbReference type="RuleBase" id="RU000383"/>
    </source>
</evidence>
<evidence type="ECO:0000256" key="5">
    <source>
        <dbReference type="ARBA" id="ARBA00023127"/>
    </source>
</evidence>
<keyword evidence="4" id="KW-0805">Transcription regulation</keyword>